<dbReference type="InterPro" id="IPR050422">
    <property type="entry name" value="X-Pro_aminopeptidase_P"/>
</dbReference>
<accession>A0A0L8IG97</accession>
<dbReference type="Gene3D" id="3.90.230.10">
    <property type="entry name" value="Creatinase/methionine aminopeptidase superfamily"/>
    <property type="match status" value="1"/>
</dbReference>
<dbReference type="PANTHER" id="PTHR43763">
    <property type="entry name" value="XAA-PRO AMINOPEPTIDASE 1"/>
    <property type="match status" value="1"/>
</dbReference>
<dbReference type="OrthoDB" id="9995434at2759"/>
<dbReference type="STRING" id="37653.A0A0L8IG97"/>
<dbReference type="Pfam" id="PF16188">
    <property type="entry name" value="Peptidase_M24_C"/>
    <property type="match status" value="1"/>
</dbReference>
<name>A0A0L8IG97_OCTBM</name>
<keyword evidence="1" id="KW-0812">Transmembrane</keyword>
<reference evidence="3" key="1">
    <citation type="submission" date="2015-07" db="EMBL/GenBank/DDBJ databases">
        <title>MeaNS - Measles Nucleotide Surveillance Program.</title>
        <authorList>
            <person name="Tran T."/>
            <person name="Druce J."/>
        </authorList>
    </citation>
    <scope>NUCLEOTIDE SEQUENCE</scope>
    <source>
        <strain evidence="3">UCB-OBI-ISO-001</strain>
        <tissue evidence="3">Gonad</tissue>
    </source>
</reference>
<gene>
    <name evidence="3" type="ORF">OCBIM_22002565mg</name>
</gene>
<sequence length="90" mass="10574">MNFNFFKFKPITLVPFEPNLIDYSMLSKDQIYWLNNYNKLCEDVIGPELMRQGKNDALNWLQKRTQLISSAATITSSLCLFLSVFHFTIF</sequence>
<evidence type="ECO:0000259" key="2">
    <source>
        <dbReference type="Pfam" id="PF16188"/>
    </source>
</evidence>
<feature type="transmembrane region" description="Helical" evidence="1">
    <location>
        <begin position="67"/>
        <end position="89"/>
    </location>
</feature>
<evidence type="ECO:0000256" key="1">
    <source>
        <dbReference type="SAM" id="Phobius"/>
    </source>
</evidence>
<dbReference type="InterPro" id="IPR032416">
    <property type="entry name" value="Peptidase_M24_C"/>
</dbReference>
<protein>
    <recommendedName>
        <fullName evidence="2">Peptidase M24 C-terminal domain-containing protein</fullName>
    </recommendedName>
</protein>
<dbReference type="EMBL" id="KQ415793">
    <property type="protein sequence ID" value="KOG00480.1"/>
    <property type="molecule type" value="Genomic_DNA"/>
</dbReference>
<keyword evidence="1" id="KW-1133">Transmembrane helix</keyword>
<dbReference type="AlphaFoldDB" id="A0A0L8IG97"/>
<evidence type="ECO:0000313" key="3">
    <source>
        <dbReference type="EMBL" id="KOG00480.1"/>
    </source>
</evidence>
<dbReference type="InterPro" id="IPR036005">
    <property type="entry name" value="Creatinase/aminopeptidase-like"/>
</dbReference>
<organism evidence="3">
    <name type="scientific">Octopus bimaculoides</name>
    <name type="common">California two-spotted octopus</name>
    <dbReference type="NCBI Taxonomy" id="37653"/>
    <lineage>
        <taxon>Eukaryota</taxon>
        <taxon>Metazoa</taxon>
        <taxon>Spiralia</taxon>
        <taxon>Lophotrochozoa</taxon>
        <taxon>Mollusca</taxon>
        <taxon>Cephalopoda</taxon>
        <taxon>Coleoidea</taxon>
        <taxon>Octopodiformes</taxon>
        <taxon>Octopoda</taxon>
        <taxon>Incirrata</taxon>
        <taxon>Octopodidae</taxon>
        <taxon>Octopus</taxon>
    </lineage>
</organism>
<proteinExistence type="predicted"/>
<dbReference type="PANTHER" id="PTHR43763:SF6">
    <property type="entry name" value="XAA-PRO AMINOPEPTIDASE 1"/>
    <property type="match status" value="1"/>
</dbReference>
<feature type="domain" description="Peptidase M24 C-terminal" evidence="2">
    <location>
        <begin position="4"/>
        <end position="67"/>
    </location>
</feature>
<keyword evidence="1" id="KW-0472">Membrane</keyword>